<organism evidence="1 2">
    <name type="scientific">Gracilimonas mengyeensis</name>
    <dbReference type="NCBI Taxonomy" id="1302730"/>
    <lineage>
        <taxon>Bacteria</taxon>
        <taxon>Pseudomonadati</taxon>
        <taxon>Balneolota</taxon>
        <taxon>Balneolia</taxon>
        <taxon>Balneolales</taxon>
        <taxon>Balneolaceae</taxon>
        <taxon>Gracilimonas</taxon>
    </lineage>
</organism>
<evidence type="ECO:0000313" key="2">
    <source>
        <dbReference type="Proteomes" id="UP000317557"/>
    </source>
</evidence>
<reference evidence="1 2" key="1">
    <citation type="submission" date="2017-05" db="EMBL/GenBank/DDBJ databases">
        <authorList>
            <person name="Varghese N."/>
            <person name="Submissions S."/>
        </authorList>
    </citation>
    <scope>NUCLEOTIDE SEQUENCE [LARGE SCALE GENOMIC DNA]</scope>
    <source>
        <strain evidence="1 2">DSM 21985</strain>
    </source>
</reference>
<name>A0A521FI70_9BACT</name>
<accession>A0A521FI70</accession>
<dbReference type="RefSeq" id="WP_142456141.1">
    <property type="nucleotide sequence ID" value="NZ_FXTP01000019.1"/>
</dbReference>
<sequence length="103" mass="11780">MNIDDSFLQIARRQVSDQNSQQIKKEQAANDFEEIFAKHLVKEMTKDSFKMSDNSGVMGSANNLYREHITDALAKELAEQRKLGMADLVTKYWNQSKASSNNH</sequence>
<dbReference type="Proteomes" id="UP000317557">
    <property type="component" value="Unassembled WGS sequence"/>
</dbReference>
<dbReference type="AlphaFoldDB" id="A0A521FI70"/>
<keyword evidence="2" id="KW-1185">Reference proteome</keyword>
<dbReference type="EMBL" id="FXTP01000019">
    <property type="protein sequence ID" value="SMO95835.1"/>
    <property type="molecule type" value="Genomic_DNA"/>
</dbReference>
<proteinExistence type="predicted"/>
<dbReference type="OrthoDB" id="1525090at2"/>
<gene>
    <name evidence="1" type="ORF">SAMN06265219_11947</name>
</gene>
<protein>
    <submittedName>
        <fullName evidence="1">Rod binding protein</fullName>
    </submittedName>
</protein>
<evidence type="ECO:0000313" key="1">
    <source>
        <dbReference type="EMBL" id="SMO95835.1"/>
    </source>
</evidence>